<dbReference type="AlphaFoldDB" id="A0A2N7WV94"/>
<protein>
    <submittedName>
        <fullName evidence="2">TIGR04348 family glycosyltransferase</fullName>
    </submittedName>
</protein>
<evidence type="ECO:0000259" key="1">
    <source>
        <dbReference type="Pfam" id="PF00534"/>
    </source>
</evidence>
<dbReference type="NCBIfam" id="TIGR04348">
    <property type="entry name" value="selenoneine biosynthesis selenosugar synthase SenB"/>
    <property type="match status" value="1"/>
</dbReference>
<proteinExistence type="predicted"/>
<dbReference type="OrthoDB" id="8994075at2"/>
<dbReference type="EMBL" id="PNYC01000018">
    <property type="protein sequence ID" value="PMS33396.1"/>
    <property type="molecule type" value="Genomic_DNA"/>
</dbReference>
<dbReference type="InterPro" id="IPR052622">
    <property type="entry name" value="Glycosyltransferase_G1"/>
</dbReference>
<accession>A0A2N7WV94</accession>
<feature type="domain" description="Glycosyl transferase family 1" evidence="1">
    <location>
        <begin position="147"/>
        <end position="312"/>
    </location>
</feature>
<dbReference type="CDD" id="cd03801">
    <property type="entry name" value="GT4_PimA-like"/>
    <property type="match status" value="1"/>
</dbReference>
<dbReference type="GO" id="GO:0016757">
    <property type="term" value="F:glycosyltransferase activity"/>
    <property type="evidence" value="ECO:0007669"/>
    <property type="project" value="InterPro"/>
</dbReference>
<reference evidence="2 3" key="1">
    <citation type="submission" date="2018-01" db="EMBL/GenBank/DDBJ databases">
        <title>Whole genome analyses suggest that Burkholderia sensu lato contains two further novel genera in the rhizoxinica-symbiotica group Mycetohabitans gen. nov., and Trinickia gen. nov.: implications for the evolution of diazotrophy and nodulation in the Burkholderiaceae.</title>
        <authorList>
            <person name="Estrada-de los Santos P."/>
            <person name="Palmer M."/>
            <person name="Chavez-Ramirez B."/>
            <person name="Beukes C."/>
            <person name="Steenkamp E.T."/>
            <person name="Hirsch A.M."/>
            <person name="Manyaka P."/>
            <person name="Maluk M."/>
            <person name="Lafos M."/>
            <person name="Crook M."/>
            <person name="Gross E."/>
            <person name="Simon M.F."/>
            <person name="Bueno dos Reis Junior F."/>
            <person name="Poole P.S."/>
            <person name="Venter S.N."/>
            <person name="James E.K."/>
        </authorList>
    </citation>
    <scope>NUCLEOTIDE SEQUENCE [LARGE SCALE GENOMIC DNA]</scope>
    <source>
        <strain evidence="2 3">JPY 581</strain>
    </source>
</reference>
<evidence type="ECO:0000313" key="2">
    <source>
        <dbReference type="EMBL" id="PMS33396.1"/>
    </source>
</evidence>
<dbReference type="RefSeq" id="WP_018442232.1">
    <property type="nucleotide sequence ID" value="NZ_KB890185.1"/>
</dbReference>
<keyword evidence="2" id="KW-0808">Transferase</keyword>
<dbReference type="Gene3D" id="3.40.50.2000">
    <property type="entry name" value="Glycogen Phosphorylase B"/>
    <property type="match status" value="2"/>
</dbReference>
<evidence type="ECO:0000313" key="3">
    <source>
        <dbReference type="Proteomes" id="UP000235777"/>
    </source>
</evidence>
<dbReference type="Proteomes" id="UP000235777">
    <property type="component" value="Unassembled WGS sequence"/>
</dbReference>
<dbReference type="InterPro" id="IPR001296">
    <property type="entry name" value="Glyco_trans_1"/>
</dbReference>
<dbReference type="Pfam" id="PF00534">
    <property type="entry name" value="Glycos_transf_1"/>
    <property type="match status" value="1"/>
</dbReference>
<gene>
    <name evidence="2" type="ORF">C0Z20_24385</name>
</gene>
<organism evidence="2 3">
    <name type="scientific">Trinickia symbiotica</name>
    <dbReference type="NCBI Taxonomy" id="863227"/>
    <lineage>
        <taxon>Bacteria</taxon>
        <taxon>Pseudomonadati</taxon>
        <taxon>Pseudomonadota</taxon>
        <taxon>Betaproteobacteria</taxon>
        <taxon>Burkholderiales</taxon>
        <taxon>Burkholderiaceae</taxon>
        <taxon>Trinickia</taxon>
    </lineage>
</organism>
<dbReference type="STRING" id="863227.GCA_000373005_03646"/>
<comment type="caution">
    <text evidence="2">The sequence shown here is derived from an EMBL/GenBank/DDBJ whole genome shotgun (WGS) entry which is preliminary data.</text>
</comment>
<dbReference type="PANTHER" id="PTHR46660">
    <property type="match status" value="1"/>
</dbReference>
<keyword evidence="3" id="KW-1185">Reference proteome</keyword>
<sequence>MSSPVAEVAIVSPALRGANNGNWQTAHRWSKFLSTAYRISLTAEWPPTEHAHKQPPDCLIALHARRSAPSIAAFAEACPDRPLVVVLTGTDLYRDIRSDESARRSLDLATHLVVLQEEGLAELAAPHRVKCRVIYQSAPAPKTHPAAARKGRTFDVVMVGHMRAEKDPLTPMRALDCLPDDSSVRLIHIGRALADEYRLAAEALQARAWPGTPRYVWLAEQLHGATLRHIAAARALVVASVMEGGANVIIEAVNAGVPVLASRIPGNVGMLGRDYSGYFTLGDHEELARLLDRASRDRAFLTELERQCAERAPLFAPEREQAAVVKLVDDALSAVTPH</sequence>
<dbReference type="PANTHER" id="PTHR46660:SF2">
    <property type="entry name" value="GLYCOSYLTRANSFERASE 1 DOMAIN-CONTAINING PROTEIN 1"/>
    <property type="match status" value="1"/>
</dbReference>
<dbReference type="InterPro" id="IPR027627">
    <property type="entry name" value="Glycosyltransferase_put"/>
</dbReference>
<name>A0A2N7WV94_9BURK</name>
<dbReference type="SUPFAM" id="SSF53756">
    <property type="entry name" value="UDP-Glycosyltransferase/glycogen phosphorylase"/>
    <property type="match status" value="1"/>
</dbReference>